<accession>A0A7D9HGQ4</accession>
<name>A0A7D9HGQ4_PARCT</name>
<feature type="region of interest" description="Disordered" evidence="1">
    <location>
        <begin position="1"/>
        <end position="23"/>
    </location>
</feature>
<dbReference type="Proteomes" id="UP001152795">
    <property type="component" value="Unassembled WGS sequence"/>
</dbReference>
<sequence>MASERKRDTNTGDGDGERKYRKLNNEDLQEIINMVRANNNNNKTRIQIAPKRIADIAKMAHENNLQTNRSKQSREKRNYNVEDRDIHEIARIVEQNRKMFAYLETRFV</sequence>
<evidence type="ECO:0000256" key="1">
    <source>
        <dbReference type="SAM" id="MobiDB-lite"/>
    </source>
</evidence>
<reference evidence="2" key="1">
    <citation type="submission" date="2020-04" db="EMBL/GenBank/DDBJ databases">
        <authorList>
            <person name="Alioto T."/>
            <person name="Alioto T."/>
            <person name="Gomez Garrido J."/>
        </authorList>
    </citation>
    <scope>NUCLEOTIDE SEQUENCE</scope>
    <source>
        <strain evidence="2">A484AB</strain>
    </source>
</reference>
<comment type="caution">
    <text evidence="2">The sequence shown here is derived from an EMBL/GenBank/DDBJ whole genome shotgun (WGS) entry which is preliminary data.</text>
</comment>
<dbReference type="AlphaFoldDB" id="A0A7D9HGQ4"/>
<protein>
    <submittedName>
        <fullName evidence="2">Uncharacterized protein</fullName>
    </submittedName>
</protein>
<feature type="compositionally biased region" description="Basic and acidic residues" evidence="1">
    <location>
        <begin position="1"/>
        <end position="18"/>
    </location>
</feature>
<evidence type="ECO:0000313" key="2">
    <source>
        <dbReference type="EMBL" id="CAB3984322.1"/>
    </source>
</evidence>
<dbReference type="EMBL" id="CACRXK020000722">
    <property type="protein sequence ID" value="CAB3984322.1"/>
    <property type="molecule type" value="Genomic_DNA"/>
</dbReference>
<evidence type="ECO:0000313" key="3">
    <source>
        <dbReference type="Proteomes" id="UP001152795"/>
    </source>
</evidence>
<organism evidence="2 3">
    <name type="scientific">Paramuricea clavata</name>
    <name type="common">Red gorgonian</name>
    <name type="synonym">Violescent sea-whip</name>
    <dbReference type="NCBI Taxonomy" id="317549"/>
    <lineage>
        <taxon>Eukaryota</taxon>
        <taxon>Metazoa</taxon>
        <taxon>Cnidaria</taxon>
        <taxon>Anthozoa</taxon>
        <taxon>Octocorallia</taxon>
        <taxon>Malacalcyonacea</taxon>
        <taxon>Plexauridae</taxon>
        <taxon>Paramuricea</taxon>
    </lineage>
</organism>
<keyword evidence="3" id="KW-1185">Reference proteome</keyword>
<gene>
    <name evidence="2" type="ORF">PACLA_8A075921</name>
</gene>
<proteinExistence type="predicted"/>